<dbReference type="HOGENOM" id="CLU_2178083_0_0_0"/>
<dbReference type="KEGG" id="aca:ACP_0185"/>
<evidence type="ECO:0000313" key="2">
    <source>
        <dbReference type="EMBL" id="ACO32986.1"/>
    </source>
</evidence>
<dbReference type="STRING" id="240015.ACP_0185"/>
<dbReference type="Proteomes" id="UP000002207">
    <property type="component" value="Chromosome"/>
</dbReference>
<sequence>MENQVDLQNAVLTISDQLTPSPDPCIVPYEGGLQISNGSTPCTLLFVRKMDCTHTLTLAANETRHIDLNHVRHGFSWEYSIAAQSESTPSGPLTGGHSIQIGNTGEDGK</sequence>
<evidence type="ECO:0000256" key="1">
    <source>
        <dbReference type="SAM" id="MobiDB-lite"/>
    </source>
</evidence>
<dbReference type="AlphaFoldDB" id="C1F8Q6"/>
<feature type="region of interest" description="Disordered" evidence="1">
    <location>
        <begin position="85"/>
        <end position="109"/>
    </location>
</feature>
<keyword evidence="3" id="KW-1185">Reference proteome</keyword>
<dbReference type="InParanoid" id="C1F8Q6"/>
<reference evidence="2 3" key="1">
    <citation type="journal article" date="2009" name="Appl. Environ. Microbiol.">
        <title>Three genomes from the phylum Acidobacteria provide insight into the lifestyles of these microorganisms in soils.</title>
        <authorList>
            <person name="Ward N.L."/>
            <person name="Challacombe J.F."/>
            <person name="Janssen P.H."/>
            <person name="Henrissat B."/>
            <person name="Coutinho P.M."/>
            <person name="Wu M."/>
            <person name="Xie G."/>
            <person name="Haft D.H."/>
            <person name="Sait M."/>
            <person name="Badger J."/>
            <person name="Barabote R.D."/>
            <person name="Bradley B."/>
            <person name="Brettin T.S."/>
            <person name="Brinkac L.M."/>
            <person name="Bruce D."/>
            <person name="Creasy T."/>
            <person name="Daugherty S.C."/>
            <person name="Davidsen T.M."/>
            <person name="DeBoy R.T."/>
            <person name="Detter J.C."/>
            <person name="Dodson R.J."/>
            <person name="Durkin A.S."/>
            <person name="Ganapathy A."/>
            <person name="Gwinn-Giglio M."/>
            <person name="Han C.S."/>
            <person name="Khouri H."/>
            <person name="Kiss H."/>
            <person name="Kothari S.P."/>
            <person name="Madupu R."/>
            <person name="Nelson K.E."/>
            <person name="Nelson W.C."/>
            <person name="Paulsen I."/>
            <person name="Penn K."/>
            <person name="Ren Q."/>
            <person name="Rosovitz M.J."/>
            <person name="Selengut J.D."/>
            <person name="Shrivastava S."/>
            <person name="Sullivan S.A."/>
            <person name="Tapia R."/>
            <person name="Thompson L.S."/>
            <person name="Watkins K.L."/>
            <person name="Yang Q."/>
            <person name="Yu C."/>
            <person name="Zafar N."/>
            <person name="Zhou L."/>
            <person name="Kuske C.R."/>
        </authorList>
    </citation>
    <scope>NUCLEOTIDE SEQUENCE [LARGE SCALE GENOMIC DNA]</scope>
    <source>
        <strain evidence="3">ATCC 51196 / DSM 11244 / BCRC 80197 / JCM 7670 / NBRC 15755 / NCIMB 13165 / 161</strain>
    </source>
</reference>
<dbReference type="EMBL" id="CP001472">
    <property type="protein sequence ID" value="ACO32986.1"/>
    <property type="molecule type" value="Genomic_DNA"/>
</dbReference>
<dbReference type="RefSeq" id="WP_012680588.1">
    <property type="nucleotide sequence ID" value="NC_012483.1"/>
</dbReference>
<gene>
    <name evidence="2" type="ordered locus">ACP_0185</name>
</gene>
<name>C1F8Q6_ACIC5</name>
<accession>C1F8Q6</accession>
<evidence type="ECO:0000313" key="3">
    <source>
        <dbReference type="Proteomes" id="UP000002207"/>
    </source>
</evidence>
<organism evidence="2 3">
    <name type="scientific">Acidobacterium capsulatum (strain ATCC 51196 / DSM 11244 / BCRC 80197 / JCM 7670 / NBRC 15755 / NCIMB 13165 / 161)</name>
    <dbReference type="NCBI Taxonomy" id="240015"/>
    <lineage>
        <taxon>Bacteria</taxon>
        <taxon>Pseudomonadati</taxon>
        <taxon>Acidobacteriota</taxon>
        <taxon>Terriglobia</taxon>
        <taxon>Terriglobales</taxon>
        <taxon>Acidobacteriaceae</taxon>
        <taxon>Acidobacterium</taxon>
    </lineage>
</organism>
<proteinExistence type="predicted"/>
<protein>
    <submittedName>
        <fullName evidence="2">Uncharacterized protein</fullName>
    </submittedName>
</protein>